<gene>
    <name evidence="1" type="ORF">QFC22_000747</name>
</gene>
<sequence length="1023" mass="112769">MAVQDGQPVAPIAVPKRSDKRDVNKHGSLKAVKEDPSLPKVLHAKNFEHNFNVEGFIGGLTENLSESSQSRSGAIEPVTYSKTFSTALDHLLALQKQMSTRTRRLDEEMKIAERDYAGRLKDMQGDFEAVGTTFSSLEGKITGVGRTAMRIGEQLETLHHFRSLAQSVSLLLSYYLSVAQPPEPTKNPDGTETAAQTPLEALFVTRTTREGRTKLAVILRRLSALAKDVVENATAASHVGNTDSEEKVNPALKADLEKAERVREEVTRFSEQFEKEILRLFDKSYRKGDIKMMAHCAKTLQSFNGGTSCIQMYVNQHDFFISQDRFLEKTETVEGYDLPGDGDSSSIARDGLSPSWWRDLNDPSVPAPHKEPGLEALFEEIRLTVSQEAQIIQAVFPVKDEVMKVFLQRVFAQVASRLPASIRQAASLTSIICLQIQQHLEHLFSKAAAQGDLALLRMLRLTHVKCAALVEDLKRYSFTNNGQTITIDASEDKQAANSSPLTAMLDLCMEEMFMSYLDKGRYLELETRWLTDAYKEMLAPFDKYHLNIIKSKPNSLLDRVVNQLSSSSAITTTTPNHPLIPTVTGPASTAAAWLHKYGGVANTFGGTGTGTHSIAASGRASPAPSGAATPRVEDSSQLDPIAMKPKGHEREAALETQMAETMLKLHAEAVGRVVELSLPGDVPKNTNIIAHVLMDSIGRNYMELALDSLIARLDVYDGKVEPPIAGLLALKQTDLILHLWQRYSATAILPLAASSITVRKQYSQANASATTRIEGKANSLLQKTIDEPCRACCDFLERLKGITDRSLSGKNATSFLMEVGMVFHGLLLEHFKKFPVNPTGGLMLTKDLAAYQDVAKKFGIPEINERFEMLRQLGNSFIVQPEVLRSYLTEAHLGKIDARLLRPYLAQRSDFSSFSRRFLEDEGLAGTEVPTADESSKQGLSRGSRLSIGAGSGMLRLRELLKAVDEHAFGHDRLRTEKHDFSDHGGKTSPMNHGNTSGRPTPEVKETRPGHQTPIPAFVMPIV</sequence>
<name>A0ACC2XLQ2_9TREE</name>
<proteinExistence type="predicted"/>
<evidence type="ECO:0000313" key="2">
    <source>
        <dbReference type="Proteomes" id="UP001243375"/>
    </source>
</evidence>
<protein>
    <submittedName>
        <fullName evidence="1">Uncharacterized protein</fullName>
    </submittedName>
</protein>
<comment type="caution">
    <text evidence="1">The sequence shown here is derived from an EMBL/GenBank/DDBJ whole genome shotgun (WGS) entry which is preliminary data.</text>
</comment>
<dbReference type="Proteomes" id="UP001243375">
    <property type="component" value="Unassembled WGS sequence"/>
</dbReference>
<evidence type="ECO:0000313" key="1">
    <source>
        <dbReference type="EMBL" id="KAJ9123956.1"/>
    </source>
</evidence>
<reference evidence="1" key="1">
    <citation type="submission" date="2023-04" db="EMBL/GenBank/DDBJ databases">
        <title>Draft Genome sequencing of Naganishia species isolated from polar environments using Oxford Nanopore Technology.</title>
        <authorList>
            <person name="Leo P."/>
            <person name="Venkateswaran K."/>
        </authorList>
    </citation>
    <scope>NUCLEOTIDE SEQUENCE</scope>
    <source>
        <strain evidence="1">MNA-CCFEE 5425</strain>
    </source>
</reference>
<accession>A0ACC2XLQ2</accession>
<keyword evidence="2" id="KW-1185">Reference proteome</keyword>
<dbReference type="EMBL" id="JASBWU010000002">
    <property type="protein sequence ID" value="KAJ9123956.1"/>
    <property type="molecule type" value="Genomic_DNA"/>
</dbReference>
<organism evidence="1 2">
    <name type="scientific">Naganishia vaughanmartiniae</name>
    <dbReference type="NCBI Taxonomy" id="1424756"/>
    <lineage>
        <taxon>Eukaryota</taxon>
        <taxon>Fungi</taxon>
        <taxon>Dikarya</taxon>
        <taxon>Basidiomycota</taxon>
        <taxon>Agaricomycotina</taxon>
        <taxon>Tremellomycetes</taxon>
        <taxon>Filobasidiales</taxon>
        <taxon>Filobasidiaceae</taxon>
        <taxon>Naganishia</taxon>
    </lineage>
</organism>